<dbReference type="EMBL" id="PYGI01000004">
    <property type="protein sequence ID" value="PSL15506.1"/>
    <property type="molecule type" value="Genomic_DNA"/>
</dbReference>
<gene>
    <name evidence="1" type="ORF">CLV44_104117</name>
</gene>
<evidence type="ECO:0000313" key="2">
    <source>
        <dbReference type="Proteomes" id="UP000242133"/>
    </source>
</evidence>
<dbReference type="AlphaFoldDB" id="A0A2P8F1C5"/>
<proteinExistence type="predicted"/>
<comment type="caution">
    <text evidence="1">The sequence shown here is derived from an EMBL/GenBank/DDBJ whole genome shotgun (WGS) entry which is preliminary data.</text>
</comment>
<protein>
    <recommendedName>
        <fullName evidence="3">Lipoprotein</fullName>
    </recommendedName>
</protein>
<evidence type="ECO:0000313" key="1">
    <source>
        <dbReference type="EMBL" id="PSL15506.1"/>
    </source>
</evidence>
<sequence>MNRSNWTLSILAAAVLLIQGCSGYGNPPPEPMGMAVQAMMQAQTQNPDAADDPQSLRLDGNKAQQVITGYRGEAQSATGIAGDIKINIGN</sequence>
<organism evidence="1 2">
    <name type="scientific">Marinobacterium halophilum</name>
    <dbReference type="NCBI Taxonomy" id="267374"/>
    <lineage>
        <taxon>Bacteria</taxon>
        <taxon>Pseudomonadati</taxon>
        <taxon>Pseudomonadota</taxon>
        <taxon>Gammaproteobacteria</taxon>
        <taxon>Oceanospirillales</taxon>
        <taxon>Oceanospirillaceae</taxon>
        <taxon>Marinobacterium</taxon>
    </lineage>
</organism>
<dbReference type="OrthoDB" id="6089772at2"/>
<dbReference type="Proteomes" id="UP000242133">
    <property type="component" value="Unassembled WGS sequence"/>
</dbReference>
<evidence type="ECO:0008006" key="3">
    <source>
        <dbReference type="Google" id="ProtNLM"/>
    </source>
</evidence>
<name>A0A2P8F1C5_9GAMM</name>
<dbReference type="RefSeq" id="WP_106590842.1">
    <property type="nucleotide sequence ID" value="NZ_PYGI01000004.1"/>
</dbReference>
<keyword evidence="2" id="KW-1185">Reference proteome</keyword>
<reference evidence="1 2" key="1">
    <citation type="submission" date="2018-03" db="EMBL/GenBank/DDBJ databases">
        <title>Genomic Encyclopedia of Archaeal and Bacterial Type Strains, Phase II (KMG-II): from individual species to whole genera.</title>
        <authorList>
            <person name="Goeker M."/>
        </authorList>
    </citation>
    <scope>NUCLEOTIDE SEQUENCE [LARGE SCALE GENOMIC DNA]</scope>
    <source>
        <strain evidence="1 2">DSM 17586</strain>
    </source>
</reference>
<accession>A0A2P8F1C5</accession>
<dbReference type="PROSITE" id="PS51257">
    <property type="entry name" value="PROKAR_LIPOPROTEIN"/>
    <property type="match status" value="1"/>
</dbReference>